<dbReference type="AlphaFoldDB" id="A0A8H7Y015"/>
<comment type="caution">
    <text evidence="1">The sequence shown here is derived from an EMBL/GenBank/DDBJ whole genome shotgun (WGS) entry which is preliminary data.</text>
</comment>
<proteinExistence type="predicted"/>
<sequence length="265" mass="30375">MTEESQSVVEIEWQAELASLFVATARINNREEYDVSELRSSATCNNFTLRLRHRVNPSLSVPMFDQAYIGMLNFTVCTVQLDSVTHSPGMLFDIQDNNYHKDPNNFVYLFDGNQDRIYWENQPSHARIHEFGGITSYADTRLPRPTYSWIDQPVIYDANRIYAIVVVLPPDHPLSGKPIERFTSLGSSSSWLACFIIRCDCPPPEQPRRVAELNNPPFDIDSASRYLSSEPLELQPGYRTQDSDVNLPIEGLFQFLRLGNRSTYE</sequence>
<evidence type="ECO:0000313" key="1">
    <source>
        <dbReference type="EMBL" id="KAG5169977.1"/>
    </source>
</evidence>
<gene>
    <name evidence="1" type="ORF">JR316_004359</name>
</gene>
<reference evidence="1" key="1">
    <citation type="submission" date="2021-02" db="EMBL/GenBank/DDBJ databases">
        <title>Psilocybe cubensis genome.</title>
        <authorList>
            <person name="Mckernan K.J."/>
            <person name="Crawford S."/>
            <person name="Trippe A."/>
            <person name="Kane L.T."/>
            <person name="Mclaughlin S."/>
        </authorList>
    </citation>
    <scope>NUCLEOTIDE SEQUENCE [LARGE SCALE GENOMIC DNA]</scope>
    <source>
        <strain evidence="1">MGC-MH-2018</strain>
    </source>
</reference>
<name>A0A8H7Y015_PSICU</name>
<dbReference type="EMBL" id="JAFIQS010000004">
    <property type="protein sequence ID" value="KAG5169977.1"/>
    <property type="molecule type" value="Genomic_DNA"/>
</dbReference>
<accession>A0A8H7Y015</accession>
<organism evidence="1">
    <name type="scientific">Psilocybe cubensis</name>
    <name type="common">Psychedelic mushroom</name>
    <name type="synonym">Stropharia cubensis</name>
    <dbReference type="NCBI Taxonomy" id="181762"/>
    <lineage>
        <taxon>Eukaryota</taxon>
        <taxon>Fungi</taxon>
        <taxon>Dikarya</taxon>
        <taxon>Basidiomycota</taxon>
        <taxon>Agaricomycotina</taxon>
        <taxon>Agaricomycetes</taxon>
        <taxon>Agaricomycetidae</taxon>
        <taxon>Agaricales</taxon>
        <taxon>Agaricineae</taxon>
        <taxon>Strophariaceae</taxon>
        <taxon>Psilocybe</taxon>
    </lineage>
</organism>
<protein>
    <submittedName>
        <fullName evidence="1">Uncharacterized protein</fullName>
    </submittedName>
</protein>